<keyword evidence="4" id="KW-1185">Reference proteome</keyword>
<proteinExistence type="predicted"/>
<feature type="domain" description="Phosphodiester glycosidase" evidence="2">
    <location>
        <begin position="95"/>
        <end position="278"/>
    </location>
</feature>
<dbReference type="InterPro" id="IPR018711">
    <property type="entry name" value="NAGPA"/>
</dbReference>
<dbReference type="PANTHER" id="PTHR40446">
    <property type="entry name" value="N-ACETYLGLUCOSAMINE-1-PHOSPHODIESTER ALPHA-N-ACETYLGLUCOSAMINIDASE"/>
    <property type="match status" value="1"/>
</dbReference>
<dbReference type="EMBL" id="VNHX01000008">
    <property type="protein sequence ID" value="TYP95994.1"/>
    <property type="molecule type" value="Genomic_DNA"/>
</dbReference>
<dbReference type="Proteomes" id="UP000325105">
    <property type="component" value="Unassembled WGS sequence"/>
</dbReference>
<keyword evidence="1" id="KW-0732">Signal</keyword>
<accession>A0A5S5DK56</accession>
<organism evidence="3 4">
    <name type="scientific">Sphingobacterium allocomposti</name>
    <dbReference type="NCBI Taxonomy" id="415956"/>
    <lineage>
        <taxon>Bacteria</taxon>
        <taxon>Pseudomonadati</taxon>
        <taxon>Bacteroidota</taxon>
        <taxon>Sphingobacteriia</taxon>
        <taxon>Sphingobacteriales</taxon>
        <taxon>Sphingobacteriaceae</taxon>
        <taxon>Sphingobacterium</taxon>
    </lineage>
</organism>
<feature type="chain" id="PRO_5024309288" evidence="1">
    <location>
        <begin position="23"/>
        <end position="279"/>
    </location>
</feature>
<feature type="signal peptide" evidence="1">
    <location>
        <begin position="1"/>
        <end position="22"/>
    </location>
</feature>
<dbReference type="AlphaFoldDB" id="A0A5S5DK56"/>
<evidence type="ECO:0000313" key="3">
    <source>
        <dbReference type="EMBL" id="TYP95994.1"/>
    </source>
</evidence>
<dbReference type="Pfam" id="PF09992">
    <property type="entry name" value="NAGPA"/>
    <property type="match status" value="1"/>
</dbReference>
<name>A0A5S5DK56_9SPHI</name>
<protein>
    <submittedName>
        <fullName evidence="3">Uncharacterized protein DUF2233</fullName>
    </submittedName>
</protein>
<gene>
    <name evidence="3" type="ORF">BC792_10886</name>
</gene>
<evidence type="ECO:0000256" key="1">
    <source>
        <dbReference type="SAM" id="SignalP"/>
    </source>
</evidence>
<dbReference type="RefSeq" id="WP_148908445.1">
    <property type="nucleotide sequence ID" value="NZ_VNHX01000008.1"/>
</dbReference>
<evidence type="ECO:0000313" key="4">
    <source>
        <dbReference type="Proteomes" id="UP000325105"/>
    </source>
</evidence>
<dbReference type="OrthoDB" id="9809781at2"/>
<reference evidence="3 4" key="1">
    <citation type="submission" date="2019-07" db="EMBL/GenBank/DDBJ databases">
        <title>Genomic Encyclopedia of Archaeal and Bacterial Type Strains, Phase II (KMG-II): from individual species to whole genera.</title>
        <authorList>
            <person name="Goeker M."/>
        </authorList>
    </citation>
    <scope>NUCLEOTIDE SEQUENCE [LARGE SCALE GENOMIC DNA]</scope>
    <source>
        <strain evidence="3 4">DSM 18850</strain>
    </source>
</reference>
<evidence type="ECO:0000259" key="2">
    <source>
        <dbReference type="Pfam" id="PF09992"/>
    </source>
</evidence>
<comment type="caution">
    <text evidence="3">The sequence shown here is derived from an EMBL/GenBank/DDBJ whole genome shotgun (WGS) entry which is preliminary data.</text>
</comment>
<sequence length="279" mass="31388">MHNKRIYVLIVSFLFITSASFAQSLDSIAVASKQWNTKEIAKGLLWKQAHFDTLFDSEQEINFLEIDLKKYRKRLRLAAEPRQLKKTSEMALAHQALVAVNGGFFDTKNGGAVDFIQVDGKVVNTSKRKIDRTNALFLFSRKKIAIALSTDTTYERERYPNVMLAGPLLLQDHRPYPLTKNAFNENRHPRTAIGVTADKKLLVLVVDGRHRMAHGMSLYELTDVLRWLGAKDAMNLDGGGSSSLYVRGATATGIVNHPSDNKQFDHEGERAVANIIYIK</sequence>
<dbReference type="PANTHER" id="PTHR40446:SF2">
    <property type="entry name" value="N-ACETYLGLUCOSAMINE-1-PHOSPHODIESTER ALPHA-N-ACETYLGLUCOSAMINIDASE"/>
    <property type="match status" value="1"/>
</dbReference>